<gene>
    <name evidence="1" type="ORF">SAMN05428953_13649</name>
</gene>
<reference evidence="2" key="1">
    <citation type="submission" date="2016-10" db="EMBL/GenBank/DDBJ databases">
        <authorList>
            <person name="Varghese N."/>
            <person name="Submissions S."/>
        </authorList>
    </citation>
    <scope>NUCLEOTIDE SEQUENCE [LARGE SCALE GENOMIC DNA]</scope>
    <source>
        <strain evidence="2">CGMCC 1.11022</strain>
    </source>
</reference>
<evidence type="ECO:0000313" key="1">
    <source>
        <dbReference type="EMBL" id="SDL42455.1"/>
    </source>
</evidence>
<name>A0A1G9JZI9_9HYPH</name>
<dbReference type="Proteomes" id="UP000198894">
    <property type="component" value="Unassembled WGS sequence"/>
</dbReference>
<organism evidence="1 2">
    <name type="scientific">Mesorhizobium muleiense</name>
    <dbReference type="NCBI Taxonomy" id="1004279"/>
    <lineage>
        <taxon>Bacteria</taxon>
        <taxon>Pseudomonadati</taxon>
        <taxon>Pseudomonadota</taxon>
        <taxon>Alphaproteobacteria</taxon>
        <taxon>Hyphomicrobiales</taxon>
        <taxon>Phyllobacteriaceae</taxon>
        <taxon>Mesorhizobium</taxon>
    </lineage>
</organism>
<keyword evidence="2" id="KW-1185">Reference proteome</keyword>
<dbReference type="AlphaFoldDB" id="A0A1G9JZI9"/>
<evidence type="ECO:0000313" key="2">
    <source>
        <dbReference type="Proteomes" id="UP000198894"/>
    </source>
</evidence>
<accession>A0A1G9JZI9</accession>
<protein>
    <submittedName>
        <fullName evidence="1">Uncharacterized protein</fullName>
    </submittedName>
</protein>
<dbReference type="RefSeq" id="WP_091600467.1">
    <property type="nucleotide sequence ID" value="NZ_FNEE01000036.1"/>
</dbReference>
<proteinExistence type="predicted"/>
<sequence length="116" mass="12585">MLKFFAGLVVGFLAGLCALPVIMLIGMNGLADRVNAAIDQPARSKPAGDAMASYRDCVKGYFTERGGNPVEAITSCEWELDAWKASPTFAAEWRKLVETDPDMRAIVEGYHLAMAD</sequence>
<dbReference type="EMBL" id="FNEE01000036">
    <property type="protein sequence ID" value="SDL42455.1"/>
    <property type="molecule type" value="Genomic_DNA"/>
</dbReference>